<dbReference type="AlphaFoldDB" id="A0A829D349"/>
<evidence type="ECO:0000313" key="2">
    <source>
        <dbReference type="Proteomes" id="UP000012329"/>
    </source>
</evidence>
<gene>
    <name evidence="1" type="ORF">LEP1GSC029_1308</name>
</gene>
<proteinExistence type="predicted"/>
<evidence type="ECO:0000313" key="1">
    <source>
        <dbReference type="EMBL" id="EMY03365.1"/>
    </source>
</evidence>
<name>A0A829D349_LEPIR</name>
<reference evidence="1 2" key="1">
    <citation type="submission" date="2013-02" db="EMBL/GenBank/DDBJ databases">
        <authorList>
            <person name="Harkins D.M."/>
            <person name="Durkin A.S."/>
            <person name="Brinkac L.M."/>
            <person name="Haft D.H."/>
            <person name="Selengut J.D."/>
            <person name="Sanka R."/>
            <person name="DePew J."/>
            <person name="Purushe J."/>
            <person name="Whelen A.C."/>
            <person name="Vinetz J.M."/>
            <person name="Sutton G.G."/>
            <person name="Nierman W.C."/>
            <person name="Fouts D.E."/>
        </authorList>
    </citation>
    <scope>NUCLEOTIDE SEQUENCE [LARGE SCALE GENOMIC DNA]</scope>
    <source>
        <strain evidence="1 2">2002000626</strain>
    </source>
</reference>
<sequence length="100" mass="12017">MRKTFLKVVVLTILEFVRKIVAWLYSHILEIDLYFQISIFFRIIGPLSQMHVQLKFLKNKKSIFLILQLNYKIDLTYNSFLKNDPNSQRRIHFLNDNSPS</sequence>
<dbReference type="Proteomes" id="UP000012329">
    <property type="component" value="Unassembled WGS sequence"/>
</dbReference>
<organism evidence="1 2">
    <name type="scientific">Leptospira interrogans str. 2002000626</name>
    <dbReference type="NCBI Taxonomy" id="996803"/>
    <lineage>
        <taxon>Bacteria</taxon>
        <taxon>Pseudomonadati</taxon>
        <taxon>Spirochaetota</taxon>
        <taxon>Spirochaetia</taxon>
        <taxon>Leptospirales</taxon>
        <taxon>Leptospiraceae</taxon>
        <taxon>Leptospira</taxon>
    </lineage>
</organism>
<protein>
    <submittedName>
        <fullName evidence="1">Uncharacterized protein</fullName>
    </submittedName>
</protein>
<accession>A0A829D349</accession>
<comment type="caution">
    <text evidence="1">The sequence shown here is derived from an EMBL/GenBank/DDBJ whole genome shotgun (WGS) entry which is preliminary data.</text>
</comment>
<dbReference type="EMBL" id="AFJL02000186">
    <property type="protein sequence ID" value="EMY03365.1"/>
    <property type="molecule type" value="Genomic_DNA"/>
</dbReference>